<dbReference type="EMBL" id="AACVIE010000004">
    <property type="protein sequence ID" value="EAM5642452.1"/>
    <property type="molecule type" value="Genomic_DNA"/>
</dbReference>
<proteinExistence type="inferred from homology"/>
<dbReference type="GO" id="GO:0006310">
    <property type="term" value="P:DNA recombination"/>
    <property type="evidence" value="ECO:0007669"/>
    <property type="project" value="UniProtKB-KW"/>
</dbReference>
<dbReference type="PROSITE" id="PS51898">
    <property type="entry name" value="TYR_RECOMBINASE"/>
    <property type="match status" value="1"/>
</dbReference>
<comment type="caution">
    <text evidence="6">The sequence shown here is derived from an EMBL/GenBank/DDBJ whole genome shotgun (WGS) entry which is preliminary data.</text>
</comment>
<evidence type="ECO:0000256" key="3">
    <source>
        <dbReference type="ARBA" id="ARBA00023125"/>
    </source>
</evidence>
<dbReference type="SUPFAM" id="SSF56349">
    <property type="entry name" value="DNA breaking-rejoining enzymes"/>
    <property type="match status" value="1"/>
</dbReference>
<dbReference type="PANTHER" id="PTHR30349">
    <property type="entry name" value="PHAGE INTEGRASE-RELATED"/>
    <property type="match status" value="1"/>
</dbReference>
<keyword evidence="2" id="KW-0229">DNA integration</keyword>
<evidence type="ECO:0000259" key="5">
    <source>
        <dbReference type="PROSITE" id="PS51898"/>
    </source>
</evidence>
<dbReference type="CDD" id="cd00397">
    <property type="entry name" value="DNA_BRE_C"/>
    <property type="match status" value="1"/>
</dbReference>
<accession>A0A5T2QYS8</accession>
<dbReference type="GO" id="GO:0003677">
    <property type="term" value="F:DNA binding"/>
    <property type="evidence" value="ECO:0007669"/>
    <property type="project" value="UniProtKB-KW"/>
</dbReference>
<dbReference type="GO" id="GO:0015074">
    <property type="term" value="P:DNA integration"/>
    <property type="evidence" value="ECO:0007669"/>
    <property type="project" value="UniProtKB-KW"/>
</dbReference>
<dbReference type="InterPro" id="IPR050090">
    <property type="entry name" value="Tyrosine_recombinase_XerCD"/>
</dbReference>
<protein>
    <submittedName>
        <fullName evidence="6">Site-specific integrase</fullName>
    </submittedName>
</protein>
<name>A0A5T2QYS8_SALER</name>
<sequence length="399" mass="46371">MKKTSINTFIMSSGERFCLVLDKKTGVPLFHPTLYITTQVRNQSDSISTVELVAGAISLFCNFLFDRNIDIEERLRTGKNLAIHEIDALRDYCERKVRLRKSLPYDIQKARLVNSATRHFRLTHIASYLSWLGERLNLKQSNTSEMVERIKQRRPKIKRRSRRYKQDRSLDEKQIASLLEITMPGSTLNPFKNNVQVRNRIIILILYSLGIRSGELLNIRITDINFRDSSLAIRRRADDKADPRIKQPLVKTQERKLSLSAPLVKELHNYITNIRRHFKKSRKHEYLFVTHKSGPTQGMPLSSMAYHKIIDSIRNVAPEVNRLTGHKLRHTWNYEFSKKLDAMPDPISEAEQEEMRSSLMGWTQGSKTAQIYNRRFIENKAQTVALALQEVINKKGDGK</sequence>
<dbReference type="InterPro" id="IPR013762">
    <property type="entry name" value="Integrase-like_cat_sf"/>
</dbReference>
<dbReference type="InterPro" id="IPR011010">
    <property type="entry name" value="DNA_brk_join_enz"/>
</dbReference>
<evidence type="ECO:0000256" key="4">
    <source>
        <dbReference type="ARBA" id="ARBA00023172"/>
    </source>
</evidence>
<keyword evidence="4" id="KW-0233">DNA recombination</keyword>
<dbReference type="InterPro" id="IPR002104">
    <property type="entry name" value="Integrase_catalytic"/>
</dbReference>
<dbReference type="PANTHER" id="PTHR30349:SF41">
    <property type="entry name" value="INTEGRASE_RECOMBINASE PROTEIN MJ0367-RELATED"/>
    <property type="match status" value="1"/>
</dbReference>
<evidence type="ECO:0000256" key="2">
    <source>
        <dbReference type="ARBA" id="ARBA00022908"/>
    </source>
</evidence>
<comment type="similarity">
    <text evidence="1">Belongs to the 'phage' integrase family.</text>
</comment>
<feature type="domain" description="Tyr recombinase" evidence="5">
    <location>
        <begin position="165"/>
        <end position="385"/>
    </location>
</feature>
<keyword evidence="3" id="KW-0238">DNA-binding</keyword>
<gene>
    <name evidence="6" type="ORF">EOF35_10345</name>
</gene>
<dbReference type="Pfam" id="PF00589">
    <property type="entry name" value="Phage_integrase"/>
    <property type="match status" value="1"/>
</dbReference>
<dbReference type="Gene3D" id="1.10.443.10">
    <property type="entry name" value="Intergrase catalytic core"/>
    <property type="match status" value="1"/>
</dbReference>
<evidence type="ECO:0000313" key="6">
    <source>
        <dbReference type="EMBL" id="EAM5642452.1"/>
    </source>
</evidence>
<evidence type="ECO:0000256" key="1">
    <source>
        <dbReference type="ARBA" id="ARBA00008857"/>
    </source>
</evidence>
<organism evidence="6">
    <name type="scientific">Salmonella enterica</name>
    <name type="common">Salmonella choleraesuis</name>
    <dbReference type="NCBI Taxonomy" id="28901"/>
    <lineage>
        <taxon>Bacteria</taxon>
        <taxon>Pseudomonadati</taxon>
        <taxon>Pseudomonadota</taxon>
        <taxon>Gammaproteobacteria</taxon>
        <taxon>Enterobacterales</taxon>
        <taxon>Enterobacteriaceae</taxon>
        <taxon>Salmonella</taxon>
    </lineage>
</organism>
<dbReference type="AlphaFoldDB" id="A0A5T2QYS8"/>
<reference evidence="6" key="1">
    <citation type="submission" date="2019-01" db="EMBL/GenBank/DDBJ databases">
        <authorList>
            <consortium name="PulseNet: The National Subtyping Network for Foodborne Disease Surveillance"/>
            <person name="Tarr C.L."/>
            <person name="Trees E."/>
            <person name="Katz L.S."/>
            <person name="Carleton-Romer H.A."/>
            <person name="Stroika S."/>
            <person name="Kucerova Z."/>
            <person name="Roache K.F."/>
            <person name="Sabol A.L."/>
            <person name="Besser J."/>
            <person name="Gerner-Smidt P."/>
        </authorList>
    </citation>
    <scope>NUCLEOTIDE SEQUENCE</scope>
    <source>
        <strain evidence="6">PNUSAS064512</strain>
    </source>
</reference>